<dbReference type="OrthoDB" id="8112110at2"/>
<proteinExistence type="predicted"/>
<evidence type="ECO:0000313" key="3">
    <source>
        <dbReference type="Proteomes" id="UP000268553"/>
    </source>
</evidence>
<organism evidence="2 3">
    <name type="scientific">Sphingorhabdus wooponensis</name>
    <dbReference type="NCBI Taxonomy" id="940136"/>
    <lineage>
        <taxon>Bacteria</taxon>
        <taxon>Pseudomonadati</taxon>
        <taxon>Pseudomonadota</taxon>
        <taxon>Alphaproteobacteria</taxon>
        <taxon>Sphingomonadales</taxon>
        <taxon>Sphingomonadaceae</taxon>
        <taxon>Sphingorhabdus</taxon>
    </lineage>
</organism>
<dbReference type="SUPFAM" id="SSF48452">
    <property type="entry name" value="TPR-like"/>
    <property type="match status" value="1"/>
</dbReference>
<dbReference type="Gene3D" id="1.25.40.10">
    <property type="entry name" value="Tetratricopeptide repeat domain"/>
    <property type="match status" value="1"/>
</dbReference>
<dbReference type="Pfam" id="PF04575">
    <property type="entry name" value="SlipAM"/>
    <property type="match status" value="1"/>
</dbReference>
<feature type="domain" description="Surface lipoprotein assembly modifier C-terminal" evidence="1">
    <location>
        <begin position="187"/>
        <end position="380"/>
    </location>
</feature>
<sequence length="380" mass="42068">MTPVDVNAQVIVTSPAEIDSQFQSALRLIDIGQAQLAVPILQELSKKTASNRIRLELARALSFSGQYEEARRLFVLIYKEGPPPAVKLTILRFIDQIDLRRGKFTFSVSAAKMSNPLNQPDAVQVFFLGTPFTIQLNQEDRNLSGIILNAGYERIFGNGYSIRAITSHREMPKHPNADLTSGDFSVGKQIASKPLEVRAGFQFQHMTNQSSNMPYVEIGYRKELAPEIDVQPRLQVGYHSFQGGAGLSGMSYRVHAPVTYSPKPTLGVSIGPRIEFRDTAFAEQRFVSAGLALDAAYTANDFTISATVFPYTTQFQATDPFWGKRRSDKALFVGAVLSSDYLRVGGFIPTLSPYCGFNSSNITYYKVNNCGISFAARKIF</sequence>
<gene>
    <name evidence="2" type="ORF">D7D48_05310</name>
</gene>
<comment type="caution">
    <text evidence="2">The sequence shown here is derived from an EMBL/GenBank/DDBJ whole genome shotgun (WGS) entry which is preliminary data.</text>
</comment>
<dbReference type="AlphaFoldDB" id="A0A3R8R8C4"/>
<evidence type="ECO:0000259" key="1">
    <source>
        <dbReference type="Pfam" id="PF04575"/>
    </source>
</evidence>
<dbReference type="RefSeq" id="WP_125230300.1">
    <property type="nucleotide sequence ID" value="NZ_RWJI01000001.1"/>
</dbReference>
<evidence type="ECO:0000313" key="2">
    <source>
        <dbReference type="EMBL" id="RRQ52283.1"/>
    </source>
</evidence>
<dbReference type="Proteomes" id="UP000268553">
    <property type="component" value="Unassembled WGS sequence"/>
</dbReference>
<accession>A0A3R8R8C4</accession>
<name>A0A3R8R8C4_9SPHN</name>
<dbReference type="EMBL" id="RWJI01000001">
    <property type="protein sequence ID" value="RRQ52283.1"/>
    <property type="molecule type" value="Genomic_DNA"/>
</dbReference>
<reference evidence="2 3" key="1">
    <citation type="submission" date="2018-12" db="EMBL/GenBank/DDBJ databases">
        <authorList>
            <person name="Kim S.-J."/>
            <person name="Jung G.-Y."/>
        </authorList>
    </citation>
    <scope>NUCLEOTIDE SEQUENCE [LARGE SCALE GENOMIC DNA]</scope>
    <source>
        <strain evidence="2 3">03SU3-P</strain>
    </source>
</reference>
<keyword evidence="3" id="KW-1185">Reference proteome</keyword>
<dbReference type="InterPro" id="IPR011990">
    <property type="entry name" value="TPR-like_helical_dom_sf"/>
</dbReference>
<dbReference type="InterPro" id="IPR007655">
    <property type="entry name" value="Slam_C"/>
</dbReference>
<protein>
    <submittedName>
        <fullName evidence="2">Tetratricopeptide repeat protein</fullName>
    </submittedName>
</protein>